<dbReference type="RefSeq" id="WP_151005462.1">
    <property type="nucleotide sequence ID" value="NZ_BPQY01000738.1"/>
</dbReference>
<dbReference type="AlphaFoldDB" id="A0A6L3SSB9"/>
<accession>A0A6L3SSB9</accession>
<gene>
    <name evidence="1" type="ORF">F6X53_30575</name>
</gene>
<dbReference type="OrthoDB" id="9924076at2"/>
<organism evidence="1 2">
    <name type="scientific">Methylobacterium soli</name>
    <dbReference type="NCBI Taxonomy" id="553447"/>
    <lineage>
        <taxon>Bacteria</taxon>
        <taxon>Pseudomonadati</taxon>
        <taxon>Pseudomonadota</taxon>
        <taxon>Alphaproteobacteria</taxon>
        <taxon>Hyphomicrobiales</taxon>
        <taxon>Methylobacteriaceae</taxon>
        <taxon>Methylobacterium</taxon>
    </lineage>
</organism>
<comment type="caution">
    <text evidence="1">The sequence shown here is derived from an EMBL/GenBank/DDBJ whole genome shotgun (WGS) entry which is preliminary data.</text>
</comment>
<dbReference type="Proteomes" id="UP000474159">
    <property type="component" value="Unassembled WGS sequence"/>
</dbReference>
<proteinExistence type="predicted"/>
<evidence type="ECO:0000313" key="1">
    <source>
        <dbReference type="EMBL" id="KAB1070076.1"/>
    </source>
</evidence>
<protein>
    <submittedName>
        <fullName evidence="1">Uncharacterized protein</fullName>
    </submittedName>
</protein>
<name>A0A6L3SSB9_9HYPH</name>
<evidence type="ECO:0000313" key="2">
    <source>
        <dbReference type="Proteomes" id="UP000474159"/>
    </source>
</evidence>
<keyword evidence="2" id="KW-1185">Reference proteome</keyword>
<sequence length="85" mass="9666">MGDIDYNETVQILWHDGTDIEPGVEPAPPGQPIDCTLAKAIHMIVEDWPRTHGKFFSVMLRDDKPAITTYAEARAIYERDDFPVH</sequence>
<reference evidence="1 2" key="1">
    <citation type="submission" date="2019-09" db="EMBL/GenBank/DDBJ databases">
        <title>YIM 48816 draft genome.</title>
        <authorList>
            <person name="Jiang L."/>
        </authorList>
    </citation>
    <scope>NUCLEOTIDE SEQUENCE [LARGE SCALE GENOMIC DNA]</scope>
    <source>
        <strain evidence="1 2">YIM 48816</strain>
    </source>
</reference>
<dbReference type="EMBL" id="VZZK01000069">
    <property type="protein sequence ID" value="KAB1070076.1"/>
    <property type="molecule type" value="Genomic_DNA"/>
</dbReference>